<gene>
    <name evidence="1" type="ORF">C8D94_101858</name>
</gene>
<name>A0A370QKW6_9FLAO</name>
<sequence length="35" mass="4329">MKEMYTEILRNLKSTIVLFFKEIKLIIKSLMKRNR</sequence>
<protein>
    <submittedName>
        <fullName evidence="1">Uncharacterized protein</fullName>
    </submittedName>
</protein>
<reference evidence="1 2" key="1">
    <citation type="submission" date="2018-07" db="EMBL/GenBank/DDBJ databases">
        <title>Genomic Encyclopedia of Type Strains, Phase IV (KMG-IV): sequencing the most valuable type-strain genomes for metagenomic binning, comparative biology and taxonomic classification.</title>
        <authorList>
            <person name="Goeker M."/>
        </authorList>
    </citation>
    <scope>NUCLEOTIDE SEQUENCE [LARGE SCALE GENOMIC DNA]</scope>
    <source>
        <strain evidence="1 2">DSM 101478</strain>
    </source>
</reference>
<keyword evidence="2" id="KW-1185">Reference proteome</keyword>
<dbReference type="Proteomes" id="UP000255317">
    <property type="component" value="Unassembled WGS sequence"/>
</dbReference>
<dbReference type="AlphaFoldDB" id="A0A370QKW6"/>
<dbReference type="EMBL" id="QRAO01000001">
    <property type="protein sequence ID" value="RDK88979.1"/>
    <property type="molecule type" value="Genomic_DNA"/>
</dbReference>
<evidence type="ECO:0000313" key="1">
    <source>
        <dbReference type="EMBL" id="RDK88979.1"/>
    </source>
</evidence>
<evidence type="ECO:0000313" key="2">
    <source>
        <dbReference type="Proteomes" id="UP000255317"/>
    </source>
</evidence>
<accession>A0A370QKW6</accession>
<comment type="caution">
    <text evidence="1">The sequence shown here is derived from an EMBL/GenBank/DDBJ whole genome shotgun (WGS) entry which is preliminary data.</text>
</comment>
<organism evidence="1 2">
    <name type="scientific">Marinirhabdus gelatinilytica</name>
    <dbReference type="NCBI Taxonomy" id="1703343"/>
    <lineage>
        <taxon>Bacteria</taxon>
        <taxon>Pseudomonadati</taxon>
        <taxon>Bacteroidota</taxon>
        <taxon>Flavobacteriia</taxon>
        <taxon>Flavobacteriales</taxon>
        <taxon>Flavobacteriaceae</taxon>
    </lineage>
</organism>
<proteinExistence type="predicted"/>